<dbReference type="Gene3D" id="3.20.20.80">
    <property type="entry name" value="Glycosidases"/>
    <property type="match status" value="1"/>
</dbReference>
<sequence length="359" mass="41290">MKCCRSLLVAFFCICLQGAYAKGLKTPPPLVGCYYFDGWADRSANNFHLDSMPQNYPQREPLSGWYDDTLPLVHQQVAWARQAGIDFFIFDWYYLAHDTNAHERKSLNSAVKLFRSDPNKLGMRYALLYVNNGIFSIPPSEWDAQCARWIKEDFSDANYVKIEGKPLLVVFSVSDMEKTWGGAEGVAKAWQRLRELARQANLPGVYLVACATPGPQHGWNDLNRLVQEGYDAFSGYNYLGVPGTHEGENPYALLIDGSLQIWDDFANDGRKPYIPVITDGWDPRPWHETNFWYTRTPQEFELFVRMAREWWLAHPNMHVLPDRPLLFVEAWNELGEGSYIVPTKGDRFAYLDALKRALK</sequence>
<dbReference type="InterPro" id="IPR032719">
    <property type="entry name" value="WbsX"/>
</dbReference>
<dbReference type="HOGENOM" id="CLU_725279_0_0_0"/>
<dbReference type="STRING" id="454171.CP488_02735"/>
<feature type="signal peptide" evidence="1">
    <location>
        <begin position="1"/>
        <end position="21"/>
    </location>
</feature>
<dbReference type="GO" id="GO:0016740">
    <property type="term" value="F:transferase activity"/>
    <property type="evidence" value="ECO:0007669"/>
    <property type="project" value="UniProtKB-KW"/>
</dbReference>
<organism evidence="2 3">
    <name type="scientific">Chthonomonas calidirosea (strain DSM 23976 / ICMP 18418 / T49)</name>
    <dbReference type="NCBI Taxonomy" id="1303518"/>
    <lineage>
        <taxon>Bacteria</taxon>
        <taxon>Bacillati</taxon>
        <taxon>Armatimonadota</taxon>
        <taxon>Chthonomonadia</taxon>
        <taxon>Chthonomonadales</taxon>
        <taxon>Chthonomonadaceae</taxon>
        <taxon>Chthonomonas</taxon>
    </lineage>
</organism>
<dbReference type="eggNOG" id="COG3754">
    <property type="taxonomic scope" value="Bacteria"/>
</dbReference>
<dbReference type="PATRIC" id="fig|1303518.3.peg.1392"/>
<dbReference type="PANTHER" id="PTHR41244:SF1">
    <property type="entry name" value="GLYCOSYLTRANSFERASE"/>
    <property type="match status" value="1"/>
</dbReference>
<dbReference type="Proteomes" id="UP000014227">
    <property type="component" value="Chromosome I"/>
</dbReference>
<proteinExistence type="predicted"/>
<name>S0EUX3_CHTCT</name>
<protein>
    <submittedName>
        <fullName evidence="2">Glycosyltransferase WbsX</fullName>
    </submittedName>
</protein>
<evidence type="ECO:0000313" key="2">
    <source>
        <dbReference type="EMBL" id="CCW35180.1"/>
    </source>
</evidence>
<dbReference type="Pfam" id="PF14307">
    <property type="entry name" value="Glyco_tran_WbsX"/>
    <property type="match status" value="1"/>
</dbReference>
<keyword evidence="3" id="KW-1185">Reference proteome</keyword>
<evidence type="ECO:0000313" key="3">
    <source>
        <dbReference type="Proteomes" id="UP000014227"/>
    </source>
</evidence>
<dbReference type="AlphaFoldDB" id="S0EUX3"/>
<feature type="chain" id="PRO_5004485777" evidence="1">
    <location>
        <begin position="22"/>
        <end position="359"/>
    </location>
</feature>
<keyword evidence="1" id="KW-0732">Signal</keyword>
<reference evidence="3" key="1">
    <citation type="submission" date="2013-03" db="EMBL/GenBank/DDBJ databases">
        <title>Genome sequence of Chthonomonas calidirosea, the first sequenced genome from the Armatimonadetes phylum (formally candidate division OP10).</title>
        <authorList>
            <person name="Lee K.C.Y."/>
            <person name="Morgan X.C."/>
            <person name="Dunfield P.F."/>
            <person name="Tamas I."/>
            <person name="Houghton K.M."/>
            <person name="Vyssotski M."/>
            <person name="Ryan J.L.J."/>
            <person name="Lagutin K."/>
            <person name="McDonald I.R."/>
            <person name="Stott M.B."/>
        </authorList>
    </citation>
    <scope>NUCLEOTIDE SEQUENCE [LARGE SCALE GENOMIC DNA]</scope>
    <source>
        <strain evidence="3">DSM 23976 / ICMP 18418 / T49</strain>
    </source>
</reference>
<dbReference type="InParanoid" id="S0EUX3"/>
<dbReference type="RefSeq" id="WP_016482720.1">
    <property type="nucleotide sequence ID" value="NC_021487.1"/>
</dbReference>
<evidence type="ECO:0000256" key="1">
    <source>
        <dbReference type="SAM" id="SignalP"/>
    </source>
</evidence>
<keyword evidence="2" id="KW-0808">Transferase</keyword>
<dbReference type="PANTHER" id="PTHR41244">
    <property type="entry name" value="RHAMNAN SYNTHESIS F"/>
    <property type="match status" value="1"/>
</dbReference>
<gene>
    <name evidence="2" type="ORF">CCALI_01362</name>
</gene>
<dbReference type="KEGG" id="ccz:CCALI_01362"/>
<accession>S0EUX3</accession>
<dbReference type="EMBL" id="HF951689">
    <property type="protein sequence ID" value="CCW35180.1"/>
    <property type="molecule type" value="Genomic_DNA"/>
</dbReference>